<dbReference type="RefSeq" id="WP_008375909.1">
    <property type="nucleotide sequence ID" value="NZ_BAOP01000002.1"/>
</dbReference>
<gene>
    <name evidence="1" type="ORF">GM1_002_00700</name>
</gene>
<dbReference type="GO" id="GO:0009306">
    <property type="term" value="P:protein secretion"/>
    <property type="evidence" value="ECO:0007669"/>
    <property type="project" value="InterPro"/>
</dbReference>
<organism evidence="1 2">
    <name type="scientific">Gordonia malaquae NBRC 108250</name>
    <dbReference type="NCBI Taxonomy" id="1223542"/>
    <lineage>
        <taxon>Bacteria</taxon>
        <taxon>Bacillati</taxon>
        <taxon>Actinomycetota</taxon>
        <taxon>Actinomycetes</taxon>
        <taxon>Mycobacteriales</taxon>
        <taxon>Gordoniaceae</taxon>
        <taxon>Gordonia</taxon>
    </lineage>
</organism>
<keyword evidence="2" id="KW-1185">Reference proteome</keyword>
<dbReference type="InterPro" id="IPR022536">
    <property type="entry name" value="EspC"/>
</dbReference>
<reference evidence="1 2" key="1">
    <citation type="submission" date="2013-02" db="EMBL/GenBank/DDBJ databases">
        <title>Whole genome shotgun sequence of Gordonia malaquae NBRC 108250.</title>
        <authorList>
            <person name="Yoshida I."/>
            <person name="Hosoyama A."/>
            <person name="Tsuchikane K."/>
            <person name="Ando Y."/>
            <person name="Baba S."/>
            <person name="Ohji S."/>
            <person name="Hamada M."/>
            <person name="Tamura T."/>
            <person name="Yamazoe A."/>
            <person name="Yamazaki S."/>
            <person name="Fujita N."/>
        </authorList>
    </citation>
    <scope>NUCLEOTIDE SEQUENCE [LARGE SCALE GENOMIC DNA]</scope>
    <source>
        <strain evidence="1 2">NBRC 108250</strain>
    </source>
</reference>
<evidence type="ECO:0000313" key="1">
    <source>
        <dbReference type="EMBL" id="GAC78092.1"/>
    </source>
</evidence>
<protein>
    <recommendedName>
        <fullName evidence="3">PE domain-containing protein</fullName>
    </recommendedName>
</protein>
<comment type="caution">
    <text evidence="1">The sequence shown here is derived from an EMBL/GenBank/DDBJ whole genome shotgun (WGS) entry which is preliminary data.</text>
</comment>
<evidence type="ECO:0000313" key="2">
    <source>
        <dbReference type="Proteomes" id="UP000035009"/>
    </source>
</evidence>
<evidence type="ECO:0008006" key="3">
    <source>
        <dbReference type="Google" id="ProtNLM"/>
    </source>
</evidence>
<dbReference type="Proteomes" id="UP000035009">
    <property type="component" value="Unassembled WGS sequence"/>
</dbReference>
<dbReference type="Pfam" id="PF10824">
    <property type="entry name" value="T7SS_ESX_EspC"/>
    <property type="match status" value="1"/>
</dbReference>
<sequence length="101" mass="9725">MNGQVHVVPAALEAFGSTSAALGAATAGAAAADVAQVAAMTAAFGLIGQEFLAAYAVAESNHLRAVSQIAAVHYATAAAAAAGLADFTATDIAAGTRLGPR</sequence>
<dbReference type="AlphaFoldDB" id="M3US83"/>
<dbReference type="STRING" id="410332.SAMN04488550_3483"/>
<dbReference type="EMBL" id="BAOP01000002">
    <property type="protein sequence ID" value="GAC78092.1"/>
    <property type="molecule type" value="Genomic_DNA"/>
</dbReference>
<proteinExistence type="predicted"/>
<name>M3US83_GORML</name>
<dbReference type="eggNOG" id="ENOG50341N3">
    <property type="taxonomic scope" value="Bacteria"/>
</dbReference>
<accession>M3US83</accession>